<dbReference type="AlphaFoldDB" id="Q6LKN2"/>
<dbReference type="EMBL" id="CR378675">
    <property type="protein sequence ID" value="CAG22075.1"/>
    <property type="molecule type" value="Genomic_DNA"/>
</dbReference>
<sequence>MLNDGVNPSKDWIGQLDGKNKLHYPKYGAIELWGLVKDIGNSSSAIIGSACCAIRSGSIYFFMTELKIKHSSNLCIAQGLNLPPHLSAIQVRQKETPQYRNKCSAAPKRLILSISGLE</sequence>
<keyword evidence="2" id="KW-1185">Reference proteome</keyword>
<dbReference type="KEGG" id="ppr:PBPRB0202"/>
<dbReference type="STRING" id="298386.PBPRB0202"/>
<proteinExistence type="predicted"/>
<evidence type="ECO:0000313" key="1">
    <source>
        <dbReference type="EMBL" id="CAG22075.1"/>
    </source>
</evidence>
<reference evidence="2" key="1">
    <citation type="journal article" date="2005" name="Science">
        <title>Life at depth: Photobacterium profundum genome sequence and expression analysis.</title>
        <authorList>
            <person name="Vezzi A."/>
            <person name="Campanaro S."/>
            <person name="D'Angelo M."/>
            <person name="Simonato F."/>
            <person name="Vitulo N."/>
            <person name="Lauro F.M."/>
            <person name="Cestaro A."/>
            <person name="Malacrida G."/>
            <person name="Simionati B."/>
            <person name="Cannata N."/>
            <person name="Romualdi C."/>
            <person name="Bartlett D.H."/>
            <person name="Valle G."/>
        </authorList>
    </citation>
    <scope>NUCLEOTIDE SEQUENCE [LARGE SCALE GENOMIC DNA]</scope>
    <source>
        <strain evidence="2">ATCC BAA-1253 / SS9</strain>
    </source>
</reference>
<organism evidence="1 2">
    <name type="scientific">Photobacterium profundum (strain SS9)</name>
    <dbReference type="NCBI Taxonomy" id="298386"/>
    <lineage>
        <taxon>Bacteria</taxon>
        <taxon>Pseudomonadati</taxon>
        <taxon>Pseudomonadota</taxon>
        <taxon>Gammaproteobacteria</taxon>
        <taxon>Vibrionales</taxon>
        <taxon>Vibrionaceae</taxon>
        <taxon>Photobacterium</taxon>
    </lineage>
</organism>
<name>Q6LKN2_PHOPR</name>
<dbReference type="Proteomes" id="UP000000593">
    <property type="component" value="Chromosome 2"/>
</dbReference>
<dbReference type="HOGENOM" id="CLU_2070898_0_0_6"/>
<gene>
    <name evidence="1" type="ordered locus">PBPRB0202</name>
</gene>
<accession>Q6LKN2</accession>
<evidence type="ECO:0000313" key="2">
    <source>
        <dbReference type="Proteomes" id="UP000000593"/>
    </source>
</evidence>
<protein>
    <submittedName>
        <fullName evidence="1">Uncharacterized protein</fullName>
    </submittedName>
</protein>